<accession>A0ABN9SLC8</accession>
<sequence>MVRPQRYPNVKPLELFPCCHKLIRRATDLFGLAPQPAAALNVILRRYLPGDWLGRHVDDVRMFAEPVFSTVLEVGGPRDGLIFTLPESEHGLELARKDALAAGASSLLEGGALPDAPFQIEEPDPTSERATPSEVLGLPNSRPCAERGYWEGGR</sequence>
<dbReference type="EMBL" id="CAUYUJ010011751">
    <property type="protein sequence ID" value="CAK0832525.1"/>
    <property type="molecule type" value="Genomic_DNA"/>
</dbReference>
<dbReference type="Proteomes" id="UP001189429">
    <property type="component" value="Unassembled WGS sequence"/>
</dbReference>
<organism evidence="2 3">
    <name type="scientific">Prorocentrum cordatum</name>
    <dbReference type="NCBI Taxonomy" id="2364126"/>
    <lineage>
        <taxon>Eukaryota</taxon>
        <taxon>Sar</taxon>
        <taxon>Alveolata</taxon>
        <taxon>Dinophyceae</taxon>
        <taxon>Prorocentrales</taxon>
        <taxon>Prorocentraceae</taxon>
        <taxon>Prorocentrum</taxon>
    </lineage>
</organism>
<protein>
    <recommendedName>
        <fullName evidence="4">Alpha-ketoglutarate-dependent dioxygenase AlkB-like domain-containing protein</fullName>
    </recommendedName>
</protein>
<evidence type="ECO:0000256" key="1">
    <source>
        <dbReference type="SAM" id="MobiDB-lite"/>
    </source>
</evidence>
<keyword evidence="3" id="KW-1185">Reference proteome</keyword>
<feature type="compositionally biased region" description="Basic and acidic residues" evidence="1">
    <location>
        <begin position="144"/>
        <end position="154"/>
    </location>
</feature>
<evidence type="ECO:0000313" key="3">
    <source>
        <dbReference type="Proteomes" id="UP001189429"/>
    </source>
</evidence>
<feature type="region of interest" description="Disordered" evidence="1">
    <location>
        <begin position="112"/>
        <end position="154"/>
    </location>
</feature>
<name>A0ABN9SLC8_9DINO</name>
<proteinExistence type="predicted"/>
<reference evidence="2" key="1">
    <citation type="submission" date="2023-10" db="EMBL/GenBank/DDBJ databases">
        <authorList>
            <person name="Chen Y."/>
            <person name="Shah S."/>
            <person name="Dougan E. K."/>
            <person name="Thang M."/>
            <person name="Chan C."/>
        </authorList>
    </citation>
    <scope>NUCLEOTIDE SEQUENCE [LARGE SCALE GENOMIC DNA]</scope>
</reference>
<evidence type="ECO:0000313" key="2">
    <source>
        <dbReference type="EMBL" id="CAK0832525.1"/>
    </source>
</evidence>
<evidence type="ECO:0008006" key="4">
    <source>
        <dbReference type="Google" id="ProtNLM"/>
    </source>
</evidence>
<comment type="caution">
    <text evidence="2">The sequence shown here is derived from an EMBL/GenBank/DDBJ whole genome shotgun (WGS) entry which is preliminary data.</text>
</comment>
<gene>
    <name evidence="2" type="ORF">PCOR1329_LOCUS30517</name>
</gene>
<feature type="non-terminal residue" evidence="2">
    <location>
        <position position="154"/>
    </location>
</feature>